<sequence length="79" mass="9308">MIAPAFLSLAATPASRGTTGSPATRTSRRWRSSCLWWQYYPSQEQEFRAAQRMMNRGFSNFWRLMNRRRGVSIMRRNFG</sequence>
<reference evidence="1" key="1">
    <citation type="submission" date="2023-07" db="EMBL/GenBank/DDBJ databases">
        <title>draft genome sequence of fig (Ficus carica).</title>
        <authorList>
            <person name="Takahashi T."/>
            <person name="Nishimura K."/>
        </authorList>
    </citation>
    <scope>NUCLEOTIDE SEQUENCE</scope>
</reference>
<proteinExistence type="predicted"/>
<evidence type="ECO:0000313" key="2">
    <source>
        <dbReference type="Proteomes" id="UP001187192"/>
    </source>
</evidence>
<dbReference type="EMBL" id="BTGU01000029">
    <property type="protein sequence ID" value="GMN48687.1"/>
    <property type="molecule type" value="Genomic_DNA"/>
</dbReference>
<accession>A0AA88DB53</accession>
<comment type="caution">
    <text evidence="1">The sequence shown here is derived from an EMBL/GenBank/DDBJ whole genome shotgun (WGS) entry which is preliminary data.</text>
</comment>
<protein>
    <submittedName>
        <fullName evidence="1">Uncharacterized protein</fullName>
    </submittedName>
</protein>
<dbReference type="Proteomes" id="UP001187192">
    <property type="component" value="Unassembled WGS sequence"/>
</dbReference>
<organism evidence="1 2">
    <name type="scientific">Ficus carica</name>
    <name type="common">Common fig</name>
    <dbReference type="NCBI Taxonomy" id="3494"/>
    <lineage>
        <taxon>Eukaryota</taxon>
        <taxon>Viridiplantae</taxon>
        <taxon>Streptophyta</taxon>
        <taxon>Embryophyta</taxon>
        <taxon>Tracheophyta</taxon>
        <taxon>Spermatophyta</taxon>
        <taxon>Magnoliopsida</taxon>
        <taxon>eudicotyledons</taxon>
        <taxon>Gunneridae</taxon>
        <taxon>Pentapetalae</taxon>
        <taxon>rosids</taxon>
        <taxon>fabids</taxon>
        <taxon>Rosales</taxon>
        <taxon>Moraceae</taxon>
        <taxon>Ficeae</taxon>
        <taxon>Ficus</taxon>
    </lineage>
</organism>
<evidence type="ECO:0000313" key="1">
    <source>
        <dbReference type="EMBL" id="GMN48687.1"/>
    </source>
</evidence>
<dbReference type="AlphaFoldDB" id="A0AA88DB53"/>
<keyword evidence="2" id="KW-1185">Reference proteome</keyword>
<name>A0AA88DB53_FICCA</name>
<gene>
    <name evidence="1" type="ORF">TIFTF001_017861</name>
</gene>